<evidence type="ECO:0000256" key="6">
    <source>
        <dbReference type="PIRSR" id="PIRSR001362-1"/>
    </source>
</evidence>
<feature type="binding site" evidence="7">
    <location>
        <position position="194"/>
    </location>
    <ligand>
        <name>Mg(2+)</name>
        <dbReference type="ChEBI" id="CHEBI:18420"/>
    </ligand>
</feature>
<dbReference type="PANTHER" id="PTHR21631:SF3">
    <property type="entry name" value="BIFUNCTIONAL GLYOXYLATE CYCLE PROTEIN"/>
    <property type="match status" value="1"/>
</dbReference>
<dbReference type="NCBIfam" id="NF005074">
    <property type="entry name" value="PRK06498.1"/>
    <property type="match status" value="1"/>
</dbReference>
<evidence type="ECO:0000256" key="7">
    <source>
        <dbReference type="PIRSR" id="PIRSR001362-3"/>
    </source>
</evidence>
<keyword evidence="2 9" id="KW-0456">Lyase</keyword>
<keyword evidence="10" id="KW-1185">Reference proteome</keyword>
<dbReference type="Pfam" id="PF00463">
    <property type="entry name" value="ICL"/>
    <property type="match status" value="3"/>
</dbReference>
<dbReference type="GO" id="GO:0019752">
    <property type="term" value="P:carboxylic acid metabolic process"/>
    <property type="evidence" value="ECO:0007669"/>
    <property type="project" value="InterPro"/>
</dbReference>
<dbReference type="InterPro" id="IPR039556">
    <property type="entry name" value="ICL/PEPM"/>
</dbReference>
<evidence type="ECO:0000256" key="4">
    <source>
        <dbReference type="ARBA" id="ARBA00031022"/>
    </source>
</evidence>
<evidence type="ECO:0000256" key="5">
    <source>
        <dbReference type="ARBA" id="ARBA00031921"/>
    </source>
</evidence>
<feature type="active site" description="Proton acceptor" evidence="6">
    <location>
        <position position="232"/>
    </location>
</feature>
<feature type="region of interest" description="Disordered" evidence="8">
    <location>
        <begin position="533"/>
        <end position="552"/>
    </location>
</feature>
<keyword evidence="7" id="KW-0479">Metal-binding</keyword>
<evidence type="ECO:0000256" key="8">
    <source>
        <dbReference type="SAM" id="MobiDB-lite"/>
    </source>
</evidence>
<dbReference type="Gene3D" id="3.20.20.60">
    <property type="entry name" value="Phosphoenolpyruvate-binding domains"/>
    <property type="match status" value="1"/>
</dbReference>
<dbReference type="PIRSF" id="PIRSF001362">
    <property type="entry name" value="Isocit_lyase"/>
    <property type="match status" value="1"/>
</dbReference>
<protein>
    <recommendedName>
        <fullName evidence="1">Isocitrate lyase</fullName>
    </recommendedName>
    <alternativeName>
        <fullName evidence="4">Isocitrase</fullName>
    </alternativeName>
    <alternativeName>
        <fullName evidence="5">Isocitratase</fullName>
    </alternativeName>
</protein>
<sequence>MSKATTDAGKTMNYNDNIASIQNLISGYKGTWDGINAESVARMRAQNRFHSGLDIARYTAKIMRQDMAAYDADPANYTQSLGCWHGFIGQQKMISIKKHFGSTKGRYLYLSGWMVAALRSDFGPLPDQSMHEKTSVPALIEELYTFLKQADARELGLLFKDLDEARAAGDEAREKDIMDKIDNFETHVVPIIADIDAGFGNAEATYLLAKKMIEAGACALQIENQVSDEKQCGHQDGKVTVPHEDFLAKVRACRYAFLELGVEDGVIVTRTDSLGAGLTKQIAFSKEPGDIGDQYNSFLDCEEVSAADLAPNDVVITRDGKLMRPKRLPSNLFQFKPGTGEDRCVLDCITSLQHGADLLWIETEKPHVEQIAGMVDRIREVIPNAKLVYNNSPSFNWTLNFRQQIFDAWEAAGKDVSAYDRAKLMSVEYDDTDLAAEADEKIRTFQKDGAKRAGIFHHLITLPTYHTAALSTDNLAKRYFGEEAMLGYVKQVQRQEIRQGIACVKHQNMAGSDIGDDHKEYFAGEAALKASGKDNTMNQFEDTSNPSVQAAE</sequence>
<keyword evidence="7" id="KW-0460">Magnesium</keyword>
<proteinExistence type="predicted"/>
<dbReference type="InterPro" id="IPR040442">
    <property type="entry name" value="Pyrv_kinase-like_dom_sf"/>
</dbReference>
<dbReference type="GO" id="GO:0004451">
    <property type="term" value="F:isocitrate lyase activity"/>
    <property type="evidence" value="ECO:0007669"/>
    <property type="project" value="UniProtKB-EC"/>
</dbReference>
<dbReference type="InterPro" id="IPR006254">
    <property type="entry name" value="Isocitrate_lyase"/>
</dbReference>
<reference evidence="9" key="2">
    <citation type="submission" date="2020-09" db="EMBL/GenBank/DDBJ databases">
        <authorList>
            <person name="Sun Q."/>
            <person name="Kim S."/>
        </authorList>
    </citation>
    <scope>NUCLEOTIDE SEQUENCE</scope>
    <source>
        <strain evidence="9">KCTC 42590</strain>
    </source>
</reference>
<name>A0A919AMA6_9PROT</name>
<evidence type="ECO:0000256" key="1">
    <source>
        <dbReference type="ARBA" id="ARBA00017446"/>
    </source>
</evidence>
<comment type="catalytic activity">
    <reaction evidence="3">
        <text>D-threo-isocitrate = glyoxylate + succinate</text>
        <dbReference type="Rhea" id="RHEA:13245"/>
        <dbReference type="ChEBI" id="CHEBI:15562"/>
        <dbReference type="ChEBI" id="CHEBI:30031"/>
        <dbReference type="ChEBI" id="CHEBI:36655"/>
        <dbReference type="EC" id="4.1.3.1"/>
    </reaction>
</comment>
<dbReference type="GO" id="GO:0046872">
    <property type="term" value="F:metal ion binding"/>
    <property type="evidence" value="ECO:0007669"/>
    <property type="project" value="UniProtKB-KW"/>
</dbReference>
<dbReference type="Proteomes" id="UP000630923">
    <property type="component" value="Unassembled WGS sequence"/>
</dbReference>
<comment type="cofactor">
    <cofactor evidence="7">
        <name>Mg(2+)</name>
        <dbReference type="ChEBI" id="CHEBI:18420"/>
    </cofactor>
    <text evidence="7">Can also use Mn(2+) ion.</text>
</comment>
<reference evidence="9" key="1">
    <citation type="journal article" date="2014" name="Int. J. Syst. Evol. Microbiol.">
        <title>Complete genome sequence of Corynebacterium casei LMG S-19264T (=DSM 44701T), isolated from a smear-ripened cheese.</title>
        <authorList>
            <consortium name="US DOE Joint Genome Institute (JGI-PGF)"/>
            <person name="Walter F."/>
            <person name="Albersmeier A."/>
            <person name="Kalinowski J."/>
            <person name="Ruckert C."/>
        </authorList>
    </citation>
    <scope>NUCLEOTIDE SEQUENCE</scope>
    <source>
        <strain evidence="9">KCTC 42590</strain>
    </source>
</reference>
<comment type="caution">
    <text evidence="9">The sequence shown here is derived from an EMBL/GenBank/DDBJ whole genome shotgun (WGS) entry which is preliminary data.</text>
</comment>
<dbReference type="InterPro" id="IPR015813">
    <property type="entry name" value="Pyrv/PenolPyrv_kinase-like_dom"/>
</dbReference>
<dbReference type="PANTHER" id="PTHR21631">
    <property type="entry name" value="ISOCITRATE LYASE/MALATE SYNTHASE"/>
    <property type="match status" value="1"/>
</dbReference>
<dbReference type="AlphaFoldDB" id="A0A919AMA6"/>
<accession>A0A919AMA6</accession>
<gene>
    <name evidence="9" type="ORF">GCM10017044_03350</name>
</gene>
<evidence type="ECO:0000313" key="9">
    <source>
        <dbReference type="EMBL" id="GHF12716.1"/>
    </source>
</evidence>
<dbReference type="EMBL" id="BNCI01000001">
    <property type="protein sequence ID" value="GHF12716.1"/>
    <property type="molecule type" value="Genomic_DNA"/>
</dbReference>
<dbReference type="CDD" id="cd00377">
    <property type="entry name" value="ICL_PEPM"/>
    <property type="match status" value="1"/>
</dbReference>
<evidence type="ECO:0000313" key="10">
    <source>
        <dbReference type="Proteomes" id="UP000630923"/>
    </source>
</evidence>
<dbReference type="SUPFAM" id="SSF51621">
    <property type="entry name" value="Phosphoenolpyruvate/pyruvate domain"/>
    <property type="match status" value="1"/>
</dbReference>
<evidence type="ECO:0000256" key="2">
    <source>
        <dbReference type="ARBA" id="ARBA00023239"/>
    </source>
</evidence>
<organism evidence="9 10">
    <name type="scientific">Kordiimonas sediminis</name>
    <dbReference type="NCBI Taxonomy" id="1735581"/>
    <lineage>
        <taxon>Bacteria</taxon>
        <taxon>Pseudomonadati</taxon>
        <taxon>Pseudomonadota</taxon>
        <taxon>Alphaproteobacteria</taxon>
        <taxon>Kordiimonadales</taxon>
        <taxon>Kordiimonadaceae</taxon>
        <taxon>Kordiimonas</taxon>
    </lineage>
</organism>
<evidence type="ECO:0000256" key="3">
    <source>
        <dbReference type="ARBA" id="ARBA00023531"/>
    </source>
</evidence>